<sequence>MANNTSVQVTGNVAEINFGNDWSPQHLKVKTNSKSAQNVQIKVDDQEFQASGSGERQNIIFDRQLDKPCKKISATFTYQAANGDKLASKLKAGGPYDIGRYKTITVVAENGDDIDYNDAIFEISGHSK</sequence>
<evidence type="ECO:0000313" key="2">
    <source>
        <dbReference type="EMBL" id="KID64382.1"/>
    </source>
</evidence>
<evidence type="ECO:0000313" key="3">
    <source>
        <dbReference type="Proteomes" id="UP000031186"/>
    </source>
</evidence>
<protein>
    <submittedName>
        <fullName evidence="2">Calcium-mediated lectin</fullName>
    </submittedName>
</protein>
<dbReference type="Gene3D" id="2.60.120.400">
    <property type="entry name" value="Calcium-mediated lectin"/>
    <property type="match status" value="1"/>
</dbReference>
<dbReference type="HOGENOM" id="CLU_1938643_0_0_1"/>
<evidence type="ECO:0000259" key="1">
    <source>
        <dbReference type="Pfam" id="PF07472"/>
    </source>
</evidence>
<dbReference type="VEuPathDB" id="FungiDB:MAN_06556"/>
<accession>A0A0B4F9F4</accession>
<feature type="domain" description="Calcium-mediated lectin" evidence="1">
    <location>
        <begin position="28"/>
        <end position="122"/>
    </location>
</feature>
<dbReference type="InterPro" id="IPR036684">
    <property type="entry name" value="Ca_lectin_sf"/>
</dbReference>
<dbReference type="OrthoDB" id="4936692at2759"/>
<dbReference type="Proteomes" id="UP000031186">
    <property type="component" value="Unassembled WGS sequence"/>
</dbReference>
<dbReference type="InterPro" id="IPR010907">
    <property type="entry name" value="Ca-mediated_lectin"/>
</dbReference>
<reference evidence="2 3" key="1">
    <citation type="journal article" date="2014" name="Proc. Natl. Acad. Sci. U.S.A.">
        <title>Trajectory and genomic determinants of fungal-pathogen speciation and host adaptation.</title>
        <authorList>
            <person name="Hu X."/>
            <person name="Xiao G."/>
            <person name="Zheng P."/>
            <person name="Shang Y."/>
            <person name="Su Y."/>
            <person name="Zhang X."/>
            <person name="Liu X."/>
            <person name="Zhan S."/>
            <person name="St Leger R.J."/>
            <person name="Wang C."/>
        </authorList>
    </citation>
    <scope>NUCLEOTIDE SEQUENCE [LARGE SCALE GENOMIC DNA]</scope>
    <source>
        <strain evidence="2 3">ARSEF 549</strain>
    </source>
</reference>
<name>A0A0B4F9F4_METAF</name>
<organism evidence="2 3">
    <name type="scientific">Metarhizium anisopliae (strain ARSEF 549)</name>
    <dbReference type="NCBI Taxonomy" id="3151832"/>
    <lineage>
        <taxon>Eukaryota</taxon>
        <taxon>Fungi</taxon>
        <taxon>Dikarya</taxon>
        <taxon>Ascomycota</taxon>
        <taxon>Pezizomycotina</taxon>
        <taxon>Sordariomycetes</taxon>
        <taxon>Hypocreomycetidae</taxon>
        <taxon>Hypocreales</taxon>
        <taxon>Clavicipitaceae</taxon>
        <taxon>Metarhizium</taxon>
    </lineage>
</organism>
<dbReference type="EMBL" id="AZNF01000008">
    <property type="protein sequence ID" value="KID64382.1"/>
    <property type="molecule type" value="Genomic_DNA"/>
</dbReference>
<comment type="caution">
    <text evidence="2">The sequence shown here is derived from an EMBL/GenBank/DDBJ whole genome shotgun (WGS) entry which is preliminary data.</text>
</comment>
<gene>
    <name evidence="2" type="ORF">MAN_06556</name>
</gene>
<dbReference type="Pfam" id="PF07472">
    <property type="entry name" value="PA-IIL"/>
    <property type="match status" value="1"/>
</dbReference>
<proteinExistence type="predicted"/>
<feature type="non-terminal residue" evidence="2">
    <location>
        <position position="1"/>
    </location>
</feature>
<keyword evidence="3" id="KW-1185">Reference proteome</keyword>
<dbReference type="AlphaFoldDB" id="A0A0B4F9F4"/>